<reference evidence="2" key="1">
    <citation type="submission" date="2017-05" db="EMBL/GenBank/DDBJ databases">
        <authorList>
            <person name="Sharma S."/>
            <person name="Sidhu C."/>
            <person name="Pinnaka A.K."/>
        </authorList>
    </citation>
    <scope>NUCLEOTIDE SEQUENCE [LARGE SCALE GENOMIC DNA]</scope>
    <source>
        <strain evidence="2">AK93</strain>
    </source>
</reference>
<name>A0A3E0WSG5_9GAMM</name>
<evidence type="ECO:0000313" key="1">
    <source>
        <dbReference type="EMBL" id="RFA35133.1"/>
    </source>
</evidence>
<gene>
    <name evidence="1" type="ORF">CAL65_13585</name>
</gene>
<organism evidence="1 2">
    <name type="scientific">Alkalilimnicola ehrlichii</name>
    <dbReference type="NCBI Taxonomy" id="351052"/>
    <lineage>
        <taxon>Bacteria</taxon>
        <taxon>Pseudomonadati</taxon>
        <taxon>Pseudomonadota</taxon>
        <taxon>Gammaproteobacteria</taxon>
        <taxon>Chromatiales</taxon>
        <taxon>Ectothiorhodospiraceae</taxon>
        <taxon>Alkalilimnicola</taxon>
    </lineage>
</organism>
<proteinExistence type="predicted"/>
<accession>A0A3E0WSG5</accession>
<dbReference type="Proteomes" id="UP000256763">
    <property type="component" value="Unassembled WGS sequence"/>
</dbReference>
<evidence type="ECO:0008006" key="3">
    <source>
        <dbReference type="Google" id="ProtNLM"/>
    </source>
</evidence>
<protein>
    <recommendedName>
        <fullName evidence="3">Phage tail assembly chaperone</fullName>
    </recommendedName>
</protein>
<sequence length="46" mass="5483">MSPAEFWRLHPVEFWWLVQAKTPTRMYGSLTEDEVAELYEDTYGDS</sequence>
<comment type="caution">
    <text evidence="1">The sequence shown here is derived from an EMBL/GenBank/DDBJ whole genome shotgun (WGS) entry which is preliminary data.</text>
</comment>
<keyword evidence="2" id="KW-1185">Reference proteome</keyword>
<dbReference type="AlphaFoldDB" id="A0A3E0WSG5"/>
<dbReference type="RefSeq" id="WP_116304290.1">
    <property type="nucleotide sequence ID" value="NZ_NFZV01000051.1"/>
</dbReference>
<evidence type="ECO:0000313" key="2">
    <source>
        <dbReference type="Proteomes" id="UP000256763"/>
    </source>
</evidence>
<dbReference type="EMBL" id="NFZW01000013">
    <property type="protein sequence ID" value="RFA35133.1"/>
    <property type="molecule type" value="Genomic_DNA"/>
</dbReference>